<dbReference type="EMBL" id="CP002282">
    <property type="protein sequence ID" value="ADO84054.1"/>
    <property type="molecule type" value="Genomic_DNA"/>
</dbReference>
<dbReference type="Pfam" id="PF01638">
    <property type="entry name" value="HxlR"/>
    <property type="match status" value="1"/>
</dbReference>
<dbReference type="OrthoDB" id="9791143at2"/>
<dbReference type="AlphaFoldDB" id="E3HCZ8"/>
<dbReference type="InterPro" id="IPR011991">
    <property type="entry name" value="ArsR-like_HTH"/>
</dbReference>
<accession>E3HCZ8</accession>
<keyword evidence="1" id="KW-0805">Transcription regulation</keyword>
<sequence>MYRWNGKDYRCPIEVTMDILGGKWRSLIFWHLGQKKLRFGELQKIVPGISKKVLTEHLKNLEKGGFIEREVFPEVPPRVEYSITSKGKKLLEVLNVMEKWGRDFLEAEGEKI</sequence>
<dbReference type="SUPFAM" id="SSF46785">
    <property type="entry name" value="Winged helix' DNA-binding domain"/>
    <property type="match status" value="1"/>
</dbReference>
<dbReference type="InterPro" id="IPR036388">
    <property type="entry name" value="WH-like_DNA-bd_sf"/>
</dbReference>
<dbReference type="HOGENOM" id="CLU_111585_5_1_0"/>
<keyword evidence="2" id="KW-0238">DNA-binding</keyword>
<dbReference type="Proteomes" id="UP000006875">
    <property type="component" value="Plasmid pILYOP01"/>
</dbReference>
<dbReference type="GO" id="GO:0003677">
    <property type="term" value="F:DNA binding"/>
    <property type="evidence" value="ECO:0007669"/>
    <property type="project" value="UniProtKB-KW"/>
</dbReference>
<evidence type="ECO:0000313" key="6">
    <source>
        <dbReference type="Proteomes" id="UP000006875"/>
    </source>
</evidence>
<reference evidence="5 6" key="1">
    <citation type="journal article" date="2010" name="Stand. Genomic Sci.">
        <title>Complete genome sequence of Ilyobacter polytropus type strain (CuHbu1).</title>
        <authorList>
            <person name="Sikorski J."/>
            <person name="Chertkov O."/>
            <person name="Lapidus A."/>
            <person name="Nolan M."/>
            <person name="Lucas S."/>
            <person name="Del Rio T.G."/>
            <person name="Tice H."/>
            <person name="Cheng J.F."/>
            <person name="Tapia R."/>
            <person name="Han C."/>
            <person name="Goodwin L."/>
            <person name="Pitluck S."/>
            <person name="Liolios K."/>
            <person name="Ivanova N."/>
            <person name="Mavromatis K."/>
            <person name="Mikhailova N."/>
            <person name="Pati A."/>
            <person name="Chen A."/>
            <person name="Palaniappan K."/>
            <person name="Land M."/>
            <person name="Hauser L."/>
            <person name="Chang Y.J."/>
            <person name="Jeffries C.D."/>
            <person name="Brambilla E."/>
            <person name="Yasawong M."/>
            <person name="Rohde M."/>
            <person name="Pukall R."/>
            <person name="Spring S."/>
            <person name="Goker M."/>
            <person name="Woyke T."/>
            <person name="Bristow J."/>
            <person name="Eisen J.A."/>
            <person name="Markowitz V."/>
            <person name="Hugenholtz P."/>
            <person name="Kyrpides N.C."/>
            <person name="Klenk H.P."/>
        </authorList>
    </citation>
    <scope>NUCLEOTIDE SEQUENCE [LARGE SCALE GENOMIC DNA]</scope>
    <source>
        <strain evidence="6">ATCC 51220 / DSM 2926 / LMG 16218 / CuHBu1</strain>
        <plasmid evidence="6">pILYOP01</plasmid>
    </source>
</reference>
<geneLocation type="plasmid" evidence="5 6">
    <name>pILYOP01</name>
</geneLocation>
<keyword evidence="6" id="KW-1185">Reference proteome</keyword>
<dbReference type="InterPro" id="IPR036390">
    <property type="entry name" value="WH_DNA-bd_sf"/>
</dbReference>
<feature type="domain" description="HTH hxlR-type" evidence="4">
    <location>
        <begin position="11"/>
        <end position="109"/>
    </location>
</feature>
<dbReference type="CDD" id="cd00090">
    <property type="entry name" value="HTH_ARSR"/>
    <property type="match status" value="1"/>
</dbReference>
<evidence type="ECO:0000256" key="2">
    <source>
        <dbReference type="ARBA" id="ARBA00023125"/>
    </source>
</evidence>
<evidence type="ECO:0000259" key="4">
    <source>
        <dbReference type="PROSITE" id="PS51118"/>
    </source>
</evidence>
<evidence type="ECO:0000256" key="3">
    <source>
        <dbReference type="ARBA" id="ARBA00023163"/>
    </source>
</evidence>
<keyword evidence="5" id="KW-0614">Plasmid</keyword>
<dbReference type="PANTHER" id="PTHR33204:SF29">
    <property type="entry name" value="TRANSCRIPTIONAL REGULATOR"/>
    <property type="match status" value="1"/>
</dbReference>
<dbReference type="PANTHER" id="PTHR33204">
    <property type="entry name" value="TRANSCRIPTIONAL REGULATOR, MARR FAMILY"/>
    <property type="match status" value="1"/>
</dbReference>
<dbReference type="RefSeq" id="WP_013388713.1">
    <property type="nucleotide sequence ID" value="NC_014633.1"/>
</dbReference>
<evidence type="ECO:0000313" key="5">
    <source>
        <dbReference type="EMBL" id="ADO84054.1"/>
    </source>
</evidence>
<keyword evidence="3" id="KW-0804">Transcription</keyword>
<protein>
    <submittedName>
        <fullName evidence="5">Transcriptional regulator, HxlR family</fullName>
    </submittedName>
</protein>
<dbReference type="Gene3D" id="1.10.10.10">
    <property type="entry name" value="Winged helix-like DNA-binding domain superfamily/Winged helix DNA-binding domain"/>
    <property type="match status" value="1"/>
</dbReference>
<organism evidence="5 6">
    <name type="scientific">Ilyobacter polytropus (strain ATCC 51220 / DSM 2926 / LMG 16218 / CuHBu1)</name>
    <dbReference type="NCBI Taxonomy" id="572544"/>
    <lineage>
        <taxon>Bacteria</taxon>
        <taxon>Fusobacteriati</taxon>
        <taxon>Fusobacteriota</taxon>
        <taxon>Fusobacteriia</taxon>
        <taxon>Fusobacteriales</taxon>
        <taxon>Fusobacteriaceae</taxon>
        <taxon>Ilyobacter</taxon>
    </lineage>
</organism>
<dbReference type="KEGG" id="ipo:Ilyop_2293"/>
<gene>
    <name evidence="5" type="ordered locus">Ilyop_2293</name>
</gene>
<dbReference type="PROSITE" id="PS51118">
    <property type="entry name" value="HTH_HXLR"/>
    <property type="match status" value="1"/>
</dbReference>
<dbReference type="InterPro" id="IPR002577">
    <property type="entry name" value="HTH_HxlR"/>
</dbReference>
<evidence type="ECO:0000256" key="1">
    <source>
        <dbReference type="ARBA" id="ARBA00023015"/>
    </source>
</evidence>
<proteinExistence type="predicted"/>
<name>E3HCZ8_ILYPC</name>